<proteinExistence type="predicted"/>
<name>A0A6F8ZD96_9FIRM</name>
<keyword evidence="3" id="KW-1185">Reference proteome</keyword>
<dbReference type="Gene3D" id="3.30.70.270">
    <property type="match status" value="1"/>
</dbReference>
<protein>
    <recommendedName>
        <fullName evidence="1">GGDEF domain-containing protein</fullName>
    </recommendedName>
</protein>
<dbReference type="Proteomes" id="UP000503399">
    <property type="component" value="Chromosome"/>
</dbReference>
<dbReference type="PANTHER" id="PTHR44757:SF2">
    <property type="entry name" value="BIOFILM ARCHITECTURE MAINTENANCE PROTEIN MBAA"/>
    <property type="match status" value="1"/>
</dbReference>
<dbReference type="KEGG" id="hfv:R50_0480"/>
<dbReference type="SUPFAM" id="SSF55073">
    <property type="entry name" value="Nucleotide cyclase"/>
    <property type="match status" value="1"/>
</dbReference>
<dbReference type="InterPro" id="IPR052155">
    <property type="entry name" value="Biofilm_reg_signaling"/>
</dbReference>
<dbReference type="PANTHER" id="PTHR44757">
    <property type="entry name" value="DIGUANYLATE CYCLASE DGCP"/>
    <property type="match status" value="1"/>
</dbReference>
<dbReference type="AlphaFoldDB" id="A0A6F8ZD96"/>
<dbReference type="Pfam" id="PF00990">
    <property type="entry name" value="GGDEF"/>
    <property type="match status" value="1"/>
</dbReference>
<evidence type="ECO:0000313" key="3">
    <source>
        <dbReference type="Proteomes" id="UP000503399"/>
    </source>
</evidence>
<organism evidence="2 3">
    <name type="scientific">Candidatus Hydrogenisulfobacillus filiaventi</name>
    <dbReference type="NCBI Taxonomy" id="2707344"/>
    <lineage>
        <taxon>Bacteria</taxon>
        <taxon>Bacillati</taxon>
        <taxon>Bacillota</taxon>
        <taxon>Clostridia</taxon>
        <taxon>Eubacteriales</taxon>
        <taxon>Clostridiales Family XVII. Incertae Sedis</taxon>
        <taxon>Candidatus Hydrogenisulfobacillus</taxon>
    </lineage>
</organism>
<evidence type="ECO:0000313" key="2">
    <source>
        <dbReference type="EMBL" id="CAB1127986.1"/>
    </source>
</evidence>
<sequence>MYQEHQLQYYVARHDPLTGLPNRLTLEDARTRARTAADGSGEAGLKEAARRLRRAVREEDDVARLGGDAFVLVVTAPMAVVAPPGCRTAWPRP</sequence>
<dbReference type="InterPro" id="IPR000160">
    <property type="entry name" value="GGDEF_dom"/>
</dbReference>
<accession>A0A6F8ZD96</accession>
<dbReference type="InterPro" id="IPR043128">
    <property type="entry name" value="Rev_trsase/Diguanyl_cyclase"/>
</dbReference>
<feature type="domain" description="GGDEF" evidence="1">
    <location>
        <begin position="40"/>
        <end position="76"/>
    </location>
</feature>
<evidence type="ECO:0000259" key="1">
    <source>
        <dbReference type="Pfam" id="PF00990"/>
    </source>
</evidence>
<dbReference type="InterPro" id="IPR029787">
    <property type="entry name" value="Nucleotide_cyclase"/>
</dbReference>
<reference evidence="2 3" key="1">
    <citation type="submission" date="2020-02" db="EMBL/GenBank/DDBJ databases">
        <authorList>
            <person name="Hogendoorn C."/>
        </authorList>
    </citation>
    <scope>NUCLEOTIDE SEQUENCE [LARGE SCALE GENOMIC DNA]</scope>
    <source>
        <strain evidence="2">R501</strain>
    </source>
</reference>
<gene>
    <name evidence="2" type="ORF">R50_0480</name>
</gene>
<dbReference type="EMBL" id="LR778114">
    <property type="protein sequence ID" value="CAB1127986.1"/>
    <property type="molecule type" value="Genomic_DNA"/>
</dbReference>